<dbReference type="RefSeq" id="WP_131923627.1">
    <property type="nucleotide sequence ID" value="NZ_SMAG01000002.1"/>
</dbReference>
<comment type="caution">
    <text evidence="4">The sequence shown here is derived from an EMBL/GenBank/DDBJ whole genome shotgun (WGS) entry which is preliminary data.</text>
</comment>
<dbReference type="AlphaFoldDB" id="A0A4R3L8W2"/>
<comment type="similarity">
    <text evidence="1">Belongs to the LytR/CpsA/Psr (LCP) family.</text>
</comment>
<reference evidence="4 5" key="1">
    <citation type="submission" date="2019-03" db="EMBL/GenBank/DDBJ databases">
        <title>Genomic Encyclopedia of Type Strains, Phase IV (KMG-IV): sequencing the most valuable type-strain genomes for metagenomic binning, comparative biology and taxonomic classification.</title>
        <authorList>
            <person name="Goeker M."/>
        </authorList>
    </citation>
    <scope>NUCLEOTIDE SEQUENCE [LARGE SCALE GENOMIC DNA]</scope>
    <source>
        <strain evidence="4 5">DSM 45707</strain>
    </source>
</reference>
<keyword evidence="5" id="KW-1185">Reference proteome</keyword>
<gene>
    <name evidence="4" type="ORF">EDD58_102213</name>
</gene>
<keyword evidence="2" id="KW-1133">Transmembrane helix</keyword>
<keyword evidence="2" id="KW-0812">Transmembrane</keyword>
<evidence type="ECO:0000259" key="3">
    <source>
        <dbReference type="Pfam" id="PF03816"/>
    </source>
</evidence>
<proteinExistence type="inferred from homology"/>
<dbReference type="NCBIfam" id="TIGR00350">
    <property type="entry name" value="lytR_cpsA_psr"/>
    <property type="match status" value="1"/>
</dbReference>
<evidence type="ECO:0000256" key="1">
    <source>
        <dbReference type="ARBA" id="ARBA00006068"/>
    </source>
</evidence>
<dbReference type="Gene3D" id="3.40.630.190">
    <property type="entry name" value="LCP protein"/>
    <property type="match status" value="1"/>
</dbReference>
<name>A0A4R3L8W2_9BACL</name>
<dbReference type="OrthoDB" id="27330at2"/>
<dbReference type="PANTHER" id="PTHR33392:SF6">
    <property type="entry name" value="POLYISOPRENYL-TEICHOIC ACID--PEPTIDOGLYCAN TEICHOIC ACID TRANSFERASE TAGU"/>
    <property type="match status" value="1"/>
</dbReference>
<sequence length="337" mass="38500">MEHSRVHRVKKKQNRRWIFRIIIIICIGFMAIGGYFASQILGAFTQGHDSNSKKSGLRDEEVKIKEEPFTIMLLGVDQLSTAEEEKDWRPDVIMIAAINPNTNSMKLVSIPRDTLVHIANTKGKDKINHAANNVRHKNIDGVENTRQTVEEFLNIPIDYYAKINFQGFIDVVDALGGVDVNNKFYFSTQSHTGDPLRYSPGPLHLDGEKALAYVRMRKKDINGDMGRNERQRDVVNKLIDQMISFEGFTKFNDVATAVGENLSYSFKPTDIPSLQKTYSNIPKQNTESIELKTHTDKRNGTFYEICTKEERIRVSDLLQQHLEYVPKEPMKSSDAHP</sequence>
<dbReference type="PANTHER" id="PTHR33392">
    <property type="entry name" value="POLYISOPRENYL-TEICHOIC ACID--PEPTIDOGLYCAN TEICHOIC ACID TRANSFERASE TAGU"/>
    <property type="match status" value="1"/>
</dbReference>
<evidence type="ECO:0000256" key="2">
    <source>
        <dbReference type="SAM" id="Phobius"/>
    </source>
</evidence>
<organism evidence="4 5">
    <name type="scientific">Hazenella coriacea</name>
    <dbReference type="NCBI Taxonomy" id="1179467"/>
    <lineage>
        <taxon>Bacteria</taxon>
        <taxon>Bacillati</taxon>
        <taxon>Bacillota</taxon>
        <taxon>Bacilli</taxon>
        <taxon>Bacillales</taxon>
        <taxon>Thermoactinomycetaceae</taxon>
        <taxon>Hazenella</taxon>
    </lineage>
</organism>
<protein>
    <submittedName>
        <fullName evidence="4">LytR family transcriptional attenuator</fullName>
    </submittedName>
</protein>
<evidence type="ECO:0000313" key="4">
    <source>
        <dbReference type="EMBL" id="TCS95638.1"/>
    </source>
</evidence>
<accession>A0A4R3L8W2</accession>
<dbReference type="InterPro" id="IPR004474">
    <property type="entry name" value="LytR_CpsA_psr"/>
</dbReference>
<dbReference type="Pfam" id="PF03816">
    <property type="entry name" value="LytR_cpsA_psr"/>
    <property type="match status" value="1"/>
</dbReference>
<dbReference type="EMBL" id="SMAG01000002">
    <property type="protein sequence ID" value="TCS95638.1"/>
    <property type="molecule type" value="Genomic_DNA"/>
</dbReference>
<evidence type="ECO:0000313" key="5">
    <source>
        <dbReference type="Proteomes" id="UP000294937"/>
    </source>
</evidence>
<keyword evidence="2" id="KW-0472">Membrane</keyword>
<dbReference type="InterPro" id="IPR050922">
    <property type="entry name" value="LytR/CpsA/Psr_CW_biosynth"/>
</dbReference>
<feature type="transmembrane region" description="Helical" evidence="2">
    <location>
        <begin position="21"/>
        <end position="44"/>
    </location>
</feature>
<feature type="domain" description="Cell envelope-related transcriptional attenuator" evidence="3">
    <location>
        <begin position="89"/>
        <end position="243"/>
    </location>
</feature>
<dbReference type="Proteomes" id="UP000294937">
    <property type="component" value="Unassembled WGS sequence"/>
</dbReference>